<dbReference type="RefSeq" id="WP_217681473.1">
    <property type="nucleotide sequence ID" value="NZ_JAHRGL010000019.1"/>
</dbReference>
<gene>
    <name evidence="2" type="ORF">KRX52_09380</name>
</gene>
<accession>A0ABS6MW39</accession>
<feature type="chain" id="PRO_5045482343" description="Fap system outer membrane protein" evidence="1">
    <location>
        <begin position="21"/>
        <end position="243"/>
    </location>
</feature>
<dbReference type="EMBL" id="JAHRGL010000019">
    <property type="protein sequence ID" value="MBV2133012.1"/>
    <property type="molecule type" value="Genomic_DNA"/>
</dbReference>
<reference evidence="2 3" key="1">
    <citation type="submission" date="2021-06" db="EMBL/GenBank/DDBJ databases">
        <title>Differences between aerobic and microaerobic xylene degrading microbial communities.</title>
        <authorList>
            <person name="Banerjee S."/>
            <person name="Tancsics A."/>
        </authorList>
    </citation>
    <scope>NUCLEOTIDE SEQUENCE [LARGE SCALE GENOMIC DNA]</scope>
    <source>
        <strain evidence="2 3">MAP12</strain>
    </source>
</reference>
<evidence type="ECO:0000313" key="2">
    <source>
        <dbReference type="EMBL" id="MBV2133012.1"/>
    </source>
</evidence>
<organism evidence="2 3">
    <name type="scientific">Geopseudomonas aromaticivorans</name>
    <dbReference type="NCBI Taxonomy" id="2849492"/>
    <lineage>
        <taxon>Bacteria</taxon>
        <taxon>Pseudomonadati</taxon>
        <taxon>Pseudomonadota</taxon>
        <taxon>Gammaproteobacteria</taxon>
        <taxon>Pseudomonadales</taxon>
        <taxon>Pseudomonadaceae</taxon>
        <taxon>Geopseudomonas</taxon>
    </lineage>
</organism>
<feature type="signal peptide" evidence="1">
    <location>
        <begin position="1"/>
        <end position="20"/>
    </location>
</feature>
<proteinExistence type="predicted"/>
<sequence length="243" mass="24971">MKIHVLLAASCIAASICAQASNPLQPVELSDRELSQLRGRFIMPGQIVHFGVTMSSAWENASGQVLAGAVHMQASEGMFQPQFNVSTITQNGDQSAPTAGSGQIYGGEGLSSVNGVTQSVRSAGDFNSAANNFVVNVKRGGSAPNASNAGEPFANHIESTQAGSVQISTSDGGFRIAINALGQGTSLQQLGAGGLQQHANIGGSSNTVRNLTELDVVLRETPIPAGSIGVNLDQLRALRPAGY</sequence>
<keyword evidence="1" id="KW-0732">Signal</keyword>
<protein>
    <recommendedName>
        <fullName evidence="4">Fap system outer membrane protein</fullName>
    </recommendedName>
</protein>
<evidence type="ECO:0008006" key="4">
    <source>
        <dbReference type="Google" id="ProtNLM"/>
    </source>
</evidence>
<evidence type="ECO:0000256" key="1">
    <source>
        <dbReference type="SAM" id="SignalP"/>
    </source>
</evidence>
<evidence type="ECO:0000313" key="3">
    <source>
        <dbReference type="Proteomes" id="UP000813068"/>
    </source>
</evidence>
<comment type="caution">
    <text evidence="2">The sequence shown here is derived from an EMBL/GenBank/DDBJ whole genome shotgun (WGS) entry which is preliminary data.</text>
</comment>
<name>A0ABS6MW39_9GAMM</name>
<keyword evidence="3" id="KW-1185">Reference proteome</keyword>
<dbReference type="Proteomes" id="UP000813068">
    <property type="component" value="Unassembled WGS sequence"/>
</dbReference>